<name>A0A2C5XP01_9HYPO</name>
<dbReference type="SUPFAM" id="SSF53474">
    <property type="entry name" value="alpha/beta-Hydrolases"/>
    <property type="match status" value="1"/>
</dbReference>
<dbReference type="OrthoDB" id="4921416at2759"/>
<comment type="similarity">
    <text evidence="1">Belongs to the polyketide transferase af380 family.</text>
</comment>
<evidence type="ECO:0000256" key="2">
    <source>
        <dbReference type="SAM" id="MobiDB-lite"/>
    </source>
</evidence>
<evidence type="ECO:0008006" key="5">
    <source>
        <dbReference type="Google" id="ProtNLM"/>
    </source>
</evidence>
<evidence type="ECO:0000313" key="3">
    <source>
        <dbReference type="EMBL" id="PHH77439.1"/>
    </source>
</evidence>
<feature type="compositionally biased region" description="Polar residues" evidence="2">
    <location>
        <begin position="47"/>
        <end position="58"/>
    </location>
</feature>
<dbReference type="PANTHER" id="PTHR47751">
    <property type="entry name" value="SUPERFAMILY HYDROLASE, PUTATIVE (AFU_ORTHOLOGUE AFUA_2G16580)-RELATED"/>
    <property type="match status" value="1"/>
</dbReference>
<sequence length="231" mass="25428">MYEYYEYMSISNQIQTHRYAPAMACFAQLFLSPGIHALRTGFKAGTEKTSSSNSSERQVFTIYPPSWPLNPSPSTPEGSGSQLISTNQPHKAPARDRDGEPADKIHLLPETYDASQPSELPASFRDLASYYRTPRGHHERATNTTLARGWDLMANFDAFAFNSMISPRPLLMITGSEAVTRWFSEEGVGKAGDPSEVFVVEGVTHAGLYDGVDVAGKKLVEFFGCHLRGTG</sequence>
<reference evidence="3 4" key="1">
    <citation type="submission" date="2017-06" db="EMBL/GenBank/DDBJ databases">
        <title>Ant-infecting Ophiocordyceps genomes reveal a high diversity of potential behavioral manipulation genes and a possible major role for enterotoxins.</title>
        <authorList>
            <person name="De Bekker C."/>
            <person name="Evans H.C."/>
            <person name="Brachmann A."/>
            <person name="Hughes D.P."/>
        </authorList>
    </citation>
    <scope>NUCLEOTIDE SEQUENCE [LARGE SCALE GENOMIC DNA]</scope>
    <source>
        <strain evidence="3 4">Map16</strain>
    </source>
</reference>
<proteinExistence type="inferred from homology"/>
<accession>A0A2C5XP01</accession>
<gene>
    <name evidence="3" type="ORF">CDD80_608</name>
</gene>
<dbReference type="Proteomes" id="UP000226431">
    <property type="component" value="Unassembled WGS sequence"/>
</dbReference>
<feature type="compositionally biased region" description="Pro residues" evidence="2">
    <location>
        <begin position="65"/>
        <end position="74"/>
    </location>
</feature>
<keyword evidence="4" id="KW-1185">Reference proteome</keyword>
<feature type="compositionally biased region" description="Basic and acidic residues" evidence="2">
    <location>
        <begin position="93"/>
        <end position="102"/>
    </location>
</feature>
<dbReference type="PANTHER" id="PTHR47751:SF1">
    <property type="entry name" value="SUPERFAMILY HYDROLASE, PUTATIVE (AFU_ORTHOLOGUE AFUA_2G16580)-RELATED"/>
    <property type="match status" value="1"/>
</dbReference>
<dbReference type="STRING" id="2004952.A0A2C5XP01"/>
<dbReference type="EMBL" id="NJES01000119">
    <property type="protein sequence ID" value="PHH77439.1"/>
    <property type="molecule type" value="Genomic_DNA"/>
</dbReference>
<protein>
    <recommendedName>
        <fullName evidence="5">AB hydrolase-1 domain-containing protein</fullName>
    </recommendedName>
</protein>
<comment type="caution">
    <text evidence="3">The sequence shown here is derived from an EMBL/GenBank/DDBJ whole genome shotgun (WGS) entry which is preliminary data.</text>
</comment>
<organism evidence="3 4">
    <name type="scientific">Ophiocordyceps camponoti-rufipedis</name>
    <dbReference type="NCBI Taxonomy" id="2004952"/>
    <lineage>
        <taxon>Eukaryota</taxon>
        <taxon>Fungi</taxon>
        <taxon>Dikarya</taxon>
        <taxon>Ascomycota</taxon>
        <taxon>Pezizomycotina</taxon>
        <taxon>Sordariomycetes</taxon>
        <taxon>Hypocreomycetidae</taxon>
        <taxon>Hypocreales</taxon>
        <taxon>Ophiocordycipitaceae</taxon>
        <taxon>Ophiocordyceps</taxon>
    </lineage>
</organism>
<dbReference type="InterPro" id="IPR029058">
    <property type="entry name" value="AB_hydrolase_fold"/>
</dbReference>
<evidence type="ECO:0000313" key="4">
    <source>
        <dbReference type="Proteomes" id="UP000226431"/>
    </source>
</evidence>
<feature type="region of interest" description="Disordered" evidence="2">
    <location>
        <begin position="45"/>
        <end position="102"/>
    </location>
</feature>
<evidence type="ECO:0000256" key="1">
    <source>
        <dbReference type="ARBA" id="ARBA00029464"/>
    </source>
</evidence>
<dbReference type="AlphaFoldDB" id="A0A2C5XP01"/>
<dbReference type="Gene3D" id="3.40.50.1820">
    <property type="entry name" value="alpha/beta hydrolase"/>
    <property type="match status" value="1"/>
</dbReference>
<dbReference type="InterPro" id="IPR051411">
    <property type="entry name" value="Polyketide_trans_af380"/>
</dbReference>
<feature type="compositionally biased region" description="Polar residues" evidence="2">
    <location>
        <begin position="75"/>
        <end position="89"/>
    </location>
</feature>